<sequence>MALTLASLAVLSASASLFVAAAPSLLAERETTAANCTSSSFTIPSWFVNDFQTRGANTSFSVLNRATGSSFLLGCQAVGSSSDLKCSTSGSASDPSLQISLQVKDKSASIKVQQSWSCNDRNPNHPLAFTASGTTSIPLSCASGGGACKSSNPIDLVKGSLSSPVQVTPVYADGPAGHNKPGCVAGSQEPKWTLGTIIFLNETGDGSDAIQSQSIQLQVTNEATGYVAGCLMYFNDGEDTTPIKMTCGGGADFVRRNRYSIRTETVFYPRSWTFTINETWFCDDVDAAKPVSYTATGKTTLPLVCTTESGRTACQADAVPVSGKVDSKTELAPYSIEDPLPTADGCTISSIVSPSWTLSNFEVDKSSKASGGPSAIAFNMKLNTKVNLFDYPVFVTHSDVQLNSTDSWYPCVFGPNEAPLAPRNCTFQYRDKTNTLAINSDWTCIDLDADHPLVFNGIATTKLPELDCETTSTGLTQCRTQDGYGWVAEVSGVTWRTESVA</sequence>
<comment type="caution">
    <text evidence="2">The sequence shown here is derived from an EMBL/GenBank/DDBJ whole genome shotgun (WGS) entry which is preliminary data.</text>
</comment>
<dbReference type="Proteomes" id="UP001275084">
    <property type="component" value="Unassembled WGS sequence"/>
</dbReference>
<dbReference type="EMBL" id="JAUIQD010000004">
    <property type="protein sequence ID" value="KAK3353989.1"/>
    <property type="molecule type" value="Genomic_DNA"/>
</dbReference>
<keyword evidence="3" id="KW-1185">Reference proteome</keyword>
<reference evidence="2" key="1">
    <citation type="journal article" date="2023" name="Mol. Phylogenet. Evol.">
        <title>Genome-scale phylogeny and comparative genomics of the fungal order Sordariales.</title>
        <authorList>
            <person name="Hensen N."/>
            <person name="Bonometti L."/>
            <person name="Westerberg I."/>
            <person name="Brannstrom I.O."/>
            <person name="Guillou S."/>
            <person name="Cros-Aarteil S."/>
            <person name="Calhoun S."/>
            <person name="Haridas S."/>
            <person name="Kuo A."/>
            <person name="Mondo S."/>
            <person name="Pangilinan J."/>
            <person name="Riley R."/>
            <person name="LaButti K."/>
            <person name="Andreopoulos B."/>
            <person name="Lipzen A."/>
            <person name="Chen C."/>
            <person name="Yan M."/>
            <person name="Daum C."/>
            <person name="Ng V."/>
            <person name="Clum A."/>
            <person name="Steindorff A."/>
            <person name="Ohm R.A."/>
            <person name="Martin F."/>
            <person name="Silar P."/>
            <person name="Natvig D.O."/>
            <person name="Lalanne C."/>
            <person name="Gautier V."/>
            <person name="Ament-Velasquez S.L."/>
            <person name="Kruys A."/>
            <person name="Hutchinson M.I."/>
            <person name="Powell A.J."/>
            <person name="Barry K."/>
            <person name="Miller A.N."/>
            <person name="Grigoriev I.V."/>
            <person name="Debuchy R."/>
            <person name="Gladieux P."/>
            <person name="Hiltunen Thoren M."/>
            <person name="Johannesson H."/>
        </authorList>
    </citation>
    <scope>NUCLEOTIDE SEQUENCE</scope>
    <source>
        <strain evidence="2">CBS 955.72</strain>
    </source>
</reference>
<reference evidence="2" key="2">
    <citation type="submission" date="2023-06" db="EMBL/GenBank/DDBJ databases">
        <authorList>
            <consortium name="Lawrence Berkeley National Laboratory"/>
            <person name="Haridas S."/>
            <person name="Hensen N."/>
            <person name="Bonometti L."/>
            <person name="Westerberg I."/>
            <person name="Brannstrom I.O."/>
            <person name="Guillou S."/>
            <person name="Cros-Aarteil S."/>
            <person name="Calhoun S."/>
            <person name="Kuo A."/>
            <person name="Mondo S."/>
            <person name="Pangilinan J."/>
            <person name="Riley R."/>
            <person name="Labutti K."/>
            <person name="Andreopoulos B."/>
            <person name="Lipzen A."/>
            <person name="Chen C."/>
            <person name="Yanf M."/>
            <person name="Daum C."/>
            <person name="Ng V."/>
            <person name="Clum A."/>
            <person name="Steindorff A."/>
            <person name="Ohm R."/>
            <person name="Martin F."/>
            <person name="Silar P."/>
            <person name="Natvig D."/>
            <person name="Lalanne C."/>
            <person name="Gautier V."/>
            <person name="Ament-Velasquez S.L."/>
            <person name="Kruys A."/>
            <person name="Hutchinson M.I."/>
            <person name="Powell A.J."/>
            <person name="Barry K."/>
            <person name="Miller A.N."/>
            <person name="Grigoriev I.V."/>
            <person name="Debuchy R."/>
            <person name="Gladieux P."/>
            <person name="Thoren M.H."/>
            <person name="Johannesson H."/>
        </authorList>
    </citation>
    <scope>NUCLEOTIDE SEQUENCE</scope>
    <source>
        <strain evidence="2">CBS 955.72</strain>
    </source>
</reference>
<evidence type="ECO:0000256" key="1">
    <source>
        <dbReference type="SAM" id="SignalP"/>
    </source>
</evidence>
<name>A0AAJ0HKE1_9PEZI</name>
<organism evidence="2 3">
    <name type="scientific">Lasiosphaeria hispida</name>
    <dbReference type="NCBI Taxonomy" id="260671"/>
    <lineage>
        <taxon>Eukaryota</taxon>
        <taxon>Fungi</taxon>
        <taxon>Dikarya</taxon>
        <taxon>Ascomycota</taxon>
        <taxon>Pezizomycotina</taxon>
        <taxon>Sordariomycetes</taxon>
        <taxon>Sordariomycetidae</taxon>
        <taxon>Sordariales</taxon>
        <taxon>Lasiosphaeriaceae</taxon>
        <taxon>Lasiosphaeria</taxon>
    </lineage>
</organism>
<feature type="chain" id="PRO_5042533081" description="Ig-like domain-containing protein" evidence="1">
    <location>
        <begin position="22"/>
        <end position="501"/>
    </location>
</feature>
<protein>
    <recommendedName>
        <fullName evidence="4">Ig-like domain-containing protein</fullName>
    </recommendedName>
</protein>
<evidence type="ECO:0008006" key="4">
    <source>
        <dbReference type="Google" id="ProtNLM"/>
    </source>
</evidence>
<accession>A0AAJ0HKE1</accession>
<proteinExistence type="predicted"/>
<evidence type="ECO:0000313" key="3">
    <source>
        <dbReference type="Proteomes" id="UP001275084"/>
    </source>
</evidence>
<keyword evidence="1" id="KW-0732">Signal</keyword>
<feature type="signal peptide" evidence="1">
    <location>
        <begin position="1"/>
        <end position="21"/>
    </location>
</feature>
<gene>
    <name evidence="2" type="ORF">B0T25DRAFT_480581</name>
</gene>
<evidence type="ECO:0000313" key="2">
    <source>
        <dbReference type="EMBL" id="KAK3353989.1"/>
    </source>
</evidence>
<dbReference type="AlphaFoldDB" id="A0AAJ0HKE1"/>